<protein>
    <recommendedName>
        <fullName evidence="9">Inositol-1-monophosphatase</fullName>
        <ecNumber evidence="9">3.1.3.25</ecNumber>
    </recommendedName>
</protein>
<comment type="similarity">
    <text evidence="4 9">Belongs to the inositol monophosphatase superfamily.</text>
</comment>
<accession>A0A0V0GBD5</accession>
<dbReference type="EC" id="3.1.3.25" evidence="9"/>
<dbReference type="CDD" id="cd01639">
    <property type="entry name" value="IMPase"/>
    <property type="match status" value="1"/>
</dbReference>
<evidence type="ECO:0000256" key="1">
    <source>
        <dbReference type="ARBA" id="ARBA00001033"/>
    </source>
</evidence>
<evidence type="ECO:0000256" key="4">
    <source>
        <dbReference type="ARBA" id="ARBA00009759"/>
    </source>
</evidence>
<dbReference type="GO" id="GO:0046872">
    <property type="term" value="F:metal ion binding"/>
    <property type="evidence" value="ECO:0007669"/>
    <property type="project" value="UniProtKB-KW"/>
</dbReference>
<evidence type="ECO:0000256" key="8">
    <source>
        <dbReference type="PIRSR" id="PIRSR600760-2"/>
    </source>
</evidence>
<proteinExistence type="inferred from homology"/>
<dbReference type="Gene3D" id="3.30.540.10">
    <property type="entry name" value="Fructose-1,6-Bisphosphatase, subunit A, domain 1"/>
    <property type="match status" value="1"/>
</dbReference>
<keyword evidence="7 8" id="KW-0460">Magnesium</keyword>
<evidence type="ECO:0000256" key="7">
    <source>
        <dbReference type="ARBA" id="ARBA00022842"/>
    </source>
</evidence>
<dbReference type="Pfam" id="PF00459">
    <property type="entry name" value="Inositol_P"/>
    <property type="match status" value="1"/>
</dbReference>
<comment type="pathway">
    <text evidence="3 9">Polyol metabolism; myo-inositol biosynthesis; myo-inositol from D-glucose 6-phosphate: step 2/2.</text>
</comment>
<feature type="binding site" evidence="8">
    <location>
        <position position="92"/>
    </location>
    <ligand>
        <name>Mg(2+)</name>
        <dbReference type="ChEBI" id="CHEBI:18420"/>
        <label>1</label>
        <note>catalytic</note>
    </ligand>
</feature>
<sequence length="275" mass="30509">MISYCEIEKIFELAKNLTEEAGKVITEAIWRDKKVSTKSSAVDFVTESDQRVEKFLISSISKDFPGHRFIAEESTDEKLKLTDDPTWIIDPIDGTMNFVHGNPLVCISIGFYINKEAEFGIIYNPVLKELYTALKGKGANLNGQPIAVSGTHELDKALICFEGGSSRDPEKMQYVLDNFTTLYPKVHGFRSYGTAAISMGMLARGAVDAYFEFGPHIWDMAAGSLIIREAGGVVIDPSGGPLDLMSRKFLCASSMELALELSKNLKLFKQQRDDE</sequence>
<dbReference type="InterPro" id="IPR000760">
    <property type="entry name" value="Inositol_monophosphatase-like"/>
</dbReference>
<dbReference type="InterPro" id="IPR033942">
    <property type="entry name" value="IMPase"/>
</dbReference>
<evidence type="ECO:0000256" key="2">
    <source>
        <dbReference type="ARBA" id="ARBA00001946"/>
    </source>
</evidence>
<dbReference type="PROSITE" id="PS00630">
    <property type="entry name" value="IMP_2"/>
    <property type="match status" value="1"/>
</dbReference>
<dbReference type="PANTHER" id="PTHR20854">
    <property type="entry name" value="INOSITOL MONOPHOSPHATASE"/>
    <property type="match status" value="1"/>
</dbReference>
<dbReference type="InterPro" id="IPR020552">
    <property type="entry name" value="Inositol_monoPase_Li-sen"/>
</dbReference>
<dbReference type="AlphaFoldDB" id="A0A0V0GBD5"/>
<dbReference type="SUPFAM" id="SSF56655">
    <property type="entry name" value="Carbohydrate phosphatase"/>
    <property type="match status" value="1"/>
</dbReference>
<dbReference type="UniPathway" id="UPA00823">
    <property type="reaction ID" value="UER00788"/>
</dbReference>
<dbReference type="FunFam" id="3.40.190.80:FF:000002">
    <property type="entry name" value="Inositol-1-monophosphatase"/>
    <property type="match status" value="1"/>
</dbReference>
<dbReference type="InterPro" id="IPR020550">
    <property type="entry name" value="Inositol_monophosphatase_CS"/>
</dbReference>
<dbReference type="GO" id="GO:0046854">
    <property type="term" value="P:phosphatidylinositol phosphate biosynthetic process"/>
    <property type="evidence" value="ECO:0007669"/>
    <property type="project" value="InterPro"/>
</dbReference>
<dbReference type="PANTHER" id="PTHR20854:SF4">
    <property type="entry name" value="INOSITOL-1-MONOPHOSPHATASE-RELATED"/>
    <property type="match status" value="1"/>
</dbReference>
<evidence type="ECO:0000256" key="9">
    <source>
        <dbReference type="RuleBase" id="RU364068"/>
    </source>
</evidence>
<evidence type="ECO:0000256" key="3">
    <source>
        <dbReference type="ARBA" id="ARBA00005152"/>
    </source>
</evidence>
<feature type="binding site" evidence="8">
    <location>
        <position position="219"/>
    </location>
    <ligand>
        <name>Mg(2+)</name>
        <dbReference type="ChEBI" id="CHEBI:18420"/>
        <label>1</label>
        <note>catalytic</note>
    </ligand>
</feature>
<evidence type="ECO:0000313" key="10">
    <source>
        <dbReference type="EMBL" id="JAP05206.1"/>
    </source>
</evidence>
<dbReference type="GO" id="GO:0008934">
    <property type="term" value="F:inositol monophosphate 1-phosphatase activity"/>
    <property type="evidence" value="ECO:0007669"/>
    <property type="project" value="InterPro"/>
</dbReference>
<comment type="cofactor">
    <cofactor evidence="2 8 9">
        <name>Mg(2+)</name>
        <dbReference type="ChEBI" id="CHEBI:18420"/>
    </cofactor>
</comment>
<evidence type="ECO:0000256" key="5">
    <source>
        <dbReference type="ARBA" id="ARBA00022723"/>
    </source>
</evidence>
<dbReference type="PROSITE" id="PS00629">
    <property type="entry name" value="IMP_1"/>
    <property type="match status" value="1"/>
</dbReference>
<reference evidence="10" key="1">
    <citation type="journal article" date="2018" name="J. Proteomics">
        <title>Exploring the molecular complexity of Triatoma dimidiata sialome.</title>
        <authorList>
            <person name="Santiago P.B."/>
            <person name="de Araujo C.N."/>
            <person name="Charneau S."/>
            <person name="Bastos I.M.D."/>
            <person name="Assumpcao T.C.F."/>
            <person name="Queiroz R.M.L."/>
            <person name="Praca Y.R."/>
            <person name="Cordeiro T.M."/>
            <person name="Garcia C.H.S."/>
            <person name="da Silva I.G."/>
            <person name="Raiol T."/>
            <person name="Motta F.N."/>
            <person name="de Araujo Oliveira J.V."/>
            <person name="de Sousa M.V."/>
            <person name="Ribeiro J.M.C."/>
            <person name="de Santana J.M."/>
        </authorList>
    </citation>
    <scope>NUCLEOTIDE SEQUENCE</scope>
    <source>
        <strain evidence="10">Santander</strain>
        <tissue evidence="10">Salivary glands</tissue>
    </source>
</reference>
<feature type="binding site" evidence="8">
    <location>
        <position position="93"/>
    </location>
    <ligand>
        <name>Mg(2+)</name>
        <dbReference type="ChEBI" id="CHEBI:18420"/>
        <label>2</label>
    </ligand>
</feature>
<dbReference type="PRINTS" id="PR00377">
    <property type="entry name" value="IMPHPHTASES"/>
</dbReference>
<feature type="binding site" evidence="8">
    <location>
        <position position="72"/>
    </location>
    <ligand>
        <name>Mg(2+)</name>
        <dbReference type="ChEBI" id="CHEBI:18420"/>
        <label>1</label>
        <note>catalytic</note>
    </ligand>
</feature>
<dbReference type="GO" id="GO:0006021">
    <property type="term" value="P:inositol biosynthetic process"/>
    <property type="evidence" value="ECO:0007669"/>
    <property type="project" value="UniProtKB-UniPathway"/>
</dbReference>
<organism evidence="10">
    <name type="scientific">Triatoma dimidiata</name>
    <name type="common">Kissing bug</name>
    <name type="synonym">Meccus dimidiatus</name>
    <dbReference type="NCBI Taxonomy" id="72491"/>
    <lineage>
        <taxon>Eukaryota</taxon>
        <taxon>Metazoa</taxon>
        <taxon>Ecdysozoa</taxon>
        <taxon>Arthropoda</taxon>
        <taxon>Hexapoda</taxon>
        <taxon>Insecta</taxon>
        <taxon>Pterygota</taxon>
        <taxon>Neoptera</taxon>
        <taxon>Paraneoptera</taxon>
        <taxon>Hemiptera</taxon>
        <taxon>Heteroptera</taxon>
        <taxon>Panheteroptera</taxon>
        <taxon>Cimicomorpha</taxon>
        <taxon>Reduviidae</taxon>
        <taxon>Triatominae</taxon>
        <taxon>Triatoma</taxon>
    </lineage>
</organism>
<dbReference type="GO" id="GO:0007165">
    <property type="term" value="P:signal transduction"/>
    <property type="evidence" value="ECO:0007669"/>
    <property type="project" value="TreeGrafter"/>
</dbReference>
<dbReference type="FunFam" id="3.30.540.10:FF:000004">
    <property type="entry name" value="Inositol-1-monophosphatase"/>
    <property type="match status" value="1"/>
</dbReference>
<keyword evidence="5 8" id="KW-0479">Metal-binding</keyword>
<dbReference type="InterPro" id="IPR020583">
    <property type="entry name" value="Inositol_monoP_metal-BS"/>
</dbReference>
<dbReference type="Gene3D" id="3.40.190.80">
    <property type="match status" value="1"/>
</dbReference>
<dbReference type="PRINTS" id="PR00378">
    <property type="entry name" value="LIIMPHPHTASE"/>
</dbReference>
<comment type="catalytic activity">
    <reaction evidence="1 9">
        <text>a myo-inositol phosphate + H2O = myo-inositol + phosphate</text>
        <dbReference type="Rhea" id="RHEA:24056"/>
        <dbReference type="ChEBI" id="CHEBI:15377"/>
        <dbReference type="ChEBI" id="CHEBI:17268"/>
        <dbReference type="ChEBI" id="CHEBI:43474"/>
        <dbReference type="ChEBI" id="CHEBI:84139"/>
        <dbReference type="EC" id="3.1.3.25"/>
    </reaction>
</comment>
<feature type="binding site" evidence="8">
    <location>
        <position position="90"/>
    </location>
    <ligand>
        <name>Mg(2+)</name>
        <dbReference type="ChEBI" id="CHEBI:18420"/>
        <label>2</label>
    </ligand>
</feature>
<name>A0A0V0GBD5_TRIDM</name>
<evidence type="ECO:0000256" key="6">
    <source>
        <dbReference type="ARBA" id="ARBA00022801"/>
    </source>
</evidence>
<dbReference type="EMBL" id="GECL01000918">
    <property type="protein sequence ID" value="JAP05206.1"/>
    <property type="molecule type" value="Transcribed_RNA"/>
</dbReference>
<keyword evidence="6 9" id="KW-0378">Hydrolase</keyword>